<dbReference type="GO" id="GO:0008893">
    <property type="term" value="F:guanosine-3',5'-bis(diphosphate) 3'-diphosphatase activity"/>
    <property type="evidence" value="ECO:0007669"/>
    <property type="project" value="TreeGrafter"/>
</dbReference>
<proteinExistence type="predicted"/>
<accession>A0A1Y2EV35</accession>
<comment type="caution">
    <text evidence="1">The sequence shown here is derived from an EMBL/GenBank/DDBJ whole genome shotgun (WGS) entry which is preliminary data.</text>
</comment>
<evidence type="ECO:0000313" key="1">
    <source>
        <dbReference type="EMBL" id="ORY75006.1"/>
    </source>
</evidence>
<name>A0A1Y2EV35_9BASI</name>
<dbReference type="EMBL" id="MCGR01000039">
    <property type="protein sequence ID" value="ORY75006.1"/>
    <property type="molecule type" value="Genomic_DNA"/>
</dbReference>
<dbReference type="InterPro" id="IPR052194">
    <property type="entry name" value="MESH1"/>
</dbReference>
<dbReference type="PANTHER" id="PTHR46246">
    <property type="entry name" value="GUANOSINE-3',5'-BIS(DIPHOSPHATE) 3'-PYROPHOSPHOHYDROLASE MESH1"/>
    <property type="match status" value="1"/>
</dbReference>
<organism evidence="1 2">
    <name type="scientific">Leucosporidium creatinivorum</name>
    <dbReference type="NCBI Taxonomy" id="106004"/>
    <lineage>
        <taxon>Eukaryota</taxon>
        <taxon>Fungi</taxon>
        <taxon>Dikarya</taxon>
        <taxon>Basidiomycota</taxon>
        <taxon>Pucciniomycotina</taxon>
        <taxon>Microbotryomycetes</taxon>
        <taxon>Leucosporidiales</taxon>
        <taxon>Leucosporidium</taxon>
    </lineage>
</organism>
<gene>
    <name evidence="1" type="ORF">BCR35DRAFT_306406</name>
</gene>
<sequence>MSSSSSSSDTLLLLETAHFAAIAHAKQVRKNHARTPYINHPLDVARRIAAPGSTLSPSPPVHILQAAMLHDVVEDTEYTADDIEARFGKRVRDIVMECSDDPSLNKAARKQAQIDHAPHKSWDAKHVKLADKLSNLTDLSSPGGVPIGWTRERVEEYFQWGKRVTDAIGKDANPGLSEQLEELYTKATFEFGGKTWKALPGYEEK</sequence>
<dbReference type="AlphaFoldDB" id="A0A1Y2EV35"/>
<dbReference type="SUPFAM" id="SSF109604">
    <property type="entry name" value="HD-domain/PDEase-like"/>
    <property type="match status" value="1"/>
</dbReference>
<protein>
    <submittedName>
        <fullName evidence="1">HD domain-containing protein 3</fullName>
    </submittedName>
</protein>
<dbReference type="OrthoDB" id="430679at2759"/>
<dbReference type="Proteomes" id="UP000193467">
    <property type="component" value="Unassembled WGS sequence"/>
</dbReference>
<keyword evidence="2" id="KW-1185">Reference proteome</keyword>
<dbReference type="PANTHER" id="PTHR46246:SF1">
    <property type="entry name" value="GUANOSINE-3',5'-BIS(DIPHOSPHATE) 3'-PYROPHOSPHOHYDROLASE MESH1"/>
    <property type="match status" value="1"/>
</dbReference>
<evidence type="ECO:0000313" key="2">
    <source>
        <dbReference type="Proteomes" id="UP000193467"/>
    </source>
</evidence>
<dbReference type="STRING" id="106004.A0A1Y2EV35"/>
<dbReference type="Gene3D" id="1.10.3210.10">
    <property type="entry name" value="Hypothetical protein af1432"/>
    <property type="match status" value="1"/>
</dbReference>
<dbReference type="InParanoid" id="A0A1Y2EV35"/>
<reference evidence="1 2" key="1">
    <citation type="submission" date="2016-07" db="EMBL/GenBank/DDBJ databases">
        <title>Pervasive Adenine N6-methylation of Active Genes in Fungi.</title>
        <authorList>
            <consortium name="DOE Joint Genome Institute"/>
            <person name="Mondo S.J."/>
            <person name="Dannebaum R.O."/>
            <person name="Kuo R.C."/>
            <person name="Labutti K."/>
            <person name="Haridas S."/>
            <person name="Kuo A."/>
            <person name="Salamov A."/>
            <person name="Ahrendt S.R."/>
            <person name="Lipzen A."/>
            <person name="Sullivan W."/>
            <person name="Andreopoulos W.B."/>
            <person name="Clum A."/>
            <person name="Lindquist E."/>
            <person name="Daum C."/>
            <person name="Ramamoorthy G.K."/>
            <person name="Gryganskyi A."/>
            <person name="Culley D."/>
            <person name="Magnuson J.K."/>
            <person name="James T.Y."/>
            <person name="O'Malley M.A."/>
            <person name="Stajich J.E."/>
            <person name="Spatafora J.W."/>
            <person name="Visel A."/>
            <person name="Grigoriev I.V."/>
        </authorList>
    </citation>
    <scope>NUCLEOTIDE SEQUENCE [LARGE SCALE GENOMIC DNA]</scope>
    <source>
        <strain evidence="1 2">62-1032</strain>
    </source>
</reference>
<dbReference type="Pfam" id="PF13328">
    <property type="entry name" value="HD_4"/>
    <property type="match status" value="1"/>
</dbReference>